<keyword evidence="19" id="KW-1185">Reference proteome</keyword>
<dbReference type="PROSITE" id="PS50893">
    <property type="entry name" value="ABC_TRANSPORTER_2"/>
    <property type="match status" value="1"/>
</dbReference>
<evidence type="ECO:0000256" key="2">
    <source>
        <dbReference type="ARBA" id="ARBA00022490"/>
    </source>
</evidence>
<evidence type="ECO:0000256" key="13">
    <source>
        <dbReference type="ARBA" id="ARBA00023204"/>
    </source>
</evidence>
<evidence type="ECO:0000313" key="19">
    <source>
        <dbReference type="Proteomes" id="UP000254082"/>
    </source>
</evidence>
<evidence type="ECO:0000256" key="9">
    <source>
        <dbReference type="ARBA" id="ARBA00022833"/>
    </source>
</evidence>
<dbReference type="Gene3D" id="1.20.1580.10">
    <property type="entry name" value="ABC transporter ATPase like domain"/>
    <property type="match status" value="1"/>
</dbReference>
<dbReference type="GO" id="GO:0004518">
    <property type="term" value="F:nuclease activity"/>
    <property type="evidence" value="ECO:0007669"/>
    <property type="project" value="UniProtKB-KW"/>
</dbReference>
<dbReference type="PANTHER" id="PTHR43152:SF3">
    <property type="entry name" value="UVRABC SYSTEM PROTEIN A"/>
    <property type="match status" value="1"/>
</dbReference>
<evidence type="ECO:0000256" key="15">
    <source>
        <dbReference type="ARBA" id="ARBA00039316"/>
    </source>
</evidence>
<keyword evidence="12" id="KW-0238">DNA-binding</keyword>
<dbReference type="Gene3D" id="1.10.8.280">
    <property type="entry name" value="ABC transporter ATPase domain-like"/>
    <property type="match status" value="1"/>
</dbReference>
<organism evidence="18 19">
    <name type="scientific">Streptococcus downei MFe28</name>
    <dbReference type="NCBI Taxonomy" id="764290"/>
    <lineage>
        <taxon>Bacteria</taxon>
        <taxon>Bacillati</taxon>
        <taxon>Bacillota</taxon>
        <taxon>Bacilli</taxon>
        <taxon>Lactobacillales</taxon>
        <taxon>Streptococcaceae</taxon>
        <taxon>Streptococcus</taxon>
    </lineage>
</organism>
<evidence type="ECO:0000256" key="6">
    <source>
        <dbReference type="ARBA" id="ARBA00022763"/>
    </source>
</evidence>
<dbReference type="GO" id="GO:0008270">
    <property type="term" value="F:zinc ion binding"/>
    <property type="evidence" value="ECO:0007669"/>
    <property type="project" value="UniProtKB-KW"/>
</dbReference>
<evidence type="ECO:0000256" key="3">
    <source>
        <dbReference type="ARBA" id="ARBA00022723"/>
    </source>
</evidence>
<keyword evidence="9" id="KW-0862">Zinc</keyword>
<dbReference type="PANTHER" id="PTHR43152">
    <property type="entry name" value="UVRABC SYSTEM PROTEIN A"/>
    <property type="match status" value="1"/>
</dbReference>
<dbReference type="GO" id="GO:0006281">
    <property type="term" value="P:DNA repair"/>
    <property type="evidence" value="ECO:0007669"/>
    <property type="project" value="UniProtKB-KW"/>
</dbReference>
<name>A0A380JBX3_STRDO</name>
<evidence type="ECO:0000256" key="7">
    <source>
        <dbReference type="ARBA" id="ARBA00022769"/>
    </source>
</evidence>
<comment type="subcellular location">
    <subcellularLocation>
        <location evidence="1">Cytoplasm</location>
    </subcellularLocation>
</comment>
<proteinExistence type="inferred from homology"/>
<evidence type="ECO:0000256" key="12">
    <source>
        <dbReference type="ARBA" id="ARBA00023125"/>
    </source>
</evidence>
<evidence type="ECO:0000256" key="1">
    <source>
        <dbReference type="ARBA" id="ARBA00004496"/>
    </source>
</evidence>
<dbReference type="GO" id="GO:0005737">
    <property type="term" value="C:cytoplasm"/>
    <property type="evidence" value="ECO:0007669"/>
    <property type="project" value="UniProtKB-SubCell"/>
</dbReference>
<evidence type="ECO:0000256" key="10">
    <source>
        <dbReference type="ARBA" id="ARBA00022840"/>
    </source>
</evidence>
<dbReference type="OrthoDB" id="9809851at2"/>
<protein>
    <recommendedName>
        <fullName evidence="15">UvrABC system protein A</fullName>
    </recommendedName>
    <alternativeName>
        <fullName evidence="16">Excinuclease ABC subunit A</fullName>
    </alternativeName>
</protein>
<dbReference type="Gene3D" id="3.40.50.300">
    <property type="entry name" value="P-loop containing nucleotide triphosphate hydrolases"/>
    <property type="match status" value="1"/>
</dbReference>
<comment type="similarity">
    <text evidence="14">Belongs to the ABC transporter superfamily. UvrA family.</text>
</comment>
<dbReference type="EMBL" id="UHFA01000002">
    <property type="protein sequence ID" value="SUN35319.1"/>
    <property type="molecule type" value="Genomic_DNA"/>
</dbReference>
<accession>A0A380JBX3</accession>
<evidence type="ECO:0000256" key="16">
    <source>
        <dbReference type="ARBA" id="ARBA00042156"/>
    </source>
</evidence>
<dbReference type="GO" id="GO:0005524">
    <property type="term" value="F:ATP binding"/>
    <property type="evidence" value="ECO:0007669"/>
    <property type="project" value="UniProtKB-KW"/>
</dbReference>
<dbReference type="GO" id="GO:0003677">
    <property type="term" value="F:DNA binding"/>
    <property type="evidence" value="ECO:0007669"/>
    <property type="project" value="UniProtKB-KW"/>
</dbReference>
<evidence type="ECO:0000256" key="8">
    <source>
        <dbReference type="ARBA" id="ARBA00022771"/>
    </source>
</evidence>
<dbReference type="RefSeq" id="WP_002999550.1">
    <property type="nucleotide sequence ID" value="NZ_UHFA01000002.1"/>
</dbReference>
<keyword evidence="4" id="KW-0677">Repeat</keyword>
<evidence type="ECO:0000256" key="4">
    <source>
        <dbReference type="ARBA" id="ARBA00022737"/>
    </source>
</evidence>
<gene>
    <name evidence="18" type="primary">uvrA_1</name>
    <name evidence="18" type="ORF">NCTC11391_00299</name>
</gene>
<evidence type="ECO:0000256" key="11">
    <source>
        <dbReference type="ARBA" id="ARBA00022881"/>
    </source>
</evidence>
<evidence type="ECO:0000256" key="5">
    <source>
        <dbReference type="ARBA" id="ARBA00022741"/>
    </source>
</evidence>
<sequence>MEVYDNIDILGAKEHNLKNIDVTIPKNKLVVFAGVSGSGKSSLVFDTLARESSRQWQDSYPLFLRNKLPHYDRPQVDDIKNLPPSIVVNQKSLGTNTRSTVGTAMDIAPLVRLLFSRIGQPSAGGSMAYSFNHPAGMCPDCTGIGTVYQLIEGKIFDSSKSLNEGAICFSQFSSGWQAHLYQNNSLLDADKKLNQFSEAEWKILREGSDETIKVEIRSNNTGRVDRVDYEGVIPRFYRLYLKRDISKLKKALQEEVLSLVTQVPCGSCKGSGLNPKALAFKINGRNIVDYMDLSVSELLPLLEEVDSDLGQSLVAQISSAIKRMEAVGIGYLSLSRRTDTLSGGEVQRVKLTSRLQETGQIFVLDEPSTGLHDKDVEQLLSLLRRLVKQGNTVVMIEHRLELIGQADWIIDLGPEGGSNGGYILFEGKPTDIINCENSQTGKYLKNYSNFE</sequence>
<feature type="domain" description="ABC transporter" evidence="17">
    <location>
        <begin position="1"/>
        <end position="445"/>
    </location>
</feature>
<keyword evidence="6" id="KW-0227">DNA damage</keyword>
<dbReference type="GO" id="GO:0016887">
    <property type="term" value="F:ATP hydrolysis activity"/>
    <property type="evidence" value="ECO:0007669"/>
    <property type="project" value="InterPro"/>
</dbReference>
<keyword evidence="5" id="KW-0547">Nucleotide-binding</keyword>
<dbReference type="InterPro" id="IPR041552">
    <property type="entry name" value="UvrA_DNA-bd"/>
</dbReference>
<dbReference type="AlphaFoldDB" id="A0A380JBX3"/>
<keyword evidence="7" id="KW-0228">DNA excision</keyword>
<keyword evidence="2" id="KW-0963">Cytoplasm</keyword>
<keyword evidence="11" id="KW-0267">Excision nuclease</keyword>
<keyword evidence="13" id="KW-0234">DNA repair</keyword>
<dbReference type="Pfam" id="PF17755">
    <property type="entry name" value="UvrA_DNA-bind"/>
    <property type="match status" value="1"/>
</dbReference>
<reference evidence="18 19" key="1">
    <citation type="submission" date="2018-06" db="EMBL/GenBank/DDBJ databases">
        <authorList>
            <consortium name="Pathogen Informatics"/>
            <person name="Doyle S."/>
        </authorList>
    </citation>
    <scope>NUCLEOTIDE SEQUENCE [LARGE SCALE GENOMIC DNA]</scope>
    <source>
        <strain evidence="19">NCTC 11391</strain>
    </source>
</reference>
<evidence type="ECO:0000256" key="14">
    <source>
        <dbReference type="ARBA" id="ARBA00038000"/>
    </source>
</evidence>
<dbReference type="SUPFAM" id="SSF52540">
    <property type="entry name" value="P-loop containing nucleoside triphosphate hydrolases"/>
    <property type="match status" value="1"/>
</dbReference>
<evidence type="ECO:0000259" key="17">
    <source>
        <dbReference type="PROSITE" id="PS50893"/>
    </source>
</evidence>
<keyword evidence="3" id="KW-0479">Metal-binding</keyword>
<keyword evidence="10" id="KW-0067">ATP-binding</keyword>
<evidence type="ECO:0000313" key="18">
    <source>
        <dbReference type="EMBL" id="SUN35319.1"/>
    </source>
</evidence>
<dbReference type="InterPro" id="IPR003439">
    <property type="entry name" value="ABC_transporter-like_ATP-bd"/>
</dbReference>
<keyword evidence="8" id="KW-0863">Zinc-finger</keyword>
<dbReference type="InterPro" id="IPR027417">
    <property type="entry name" value="P-loop_NTPase"/>
</dbReference>
<dbReference type="Proteomes" id="UP000254082">
    <property type="component" value="Unassembled WGS sequence"/>
</dbReference>